<dbReference type="KEGG" id="cant:NCTC13489_02588"/>
<reference evidence="1 2" key="1">
    <citation type="submission" date="2018-12" db="EMBL/GenBank/DDBJ databases">
        <authorList>
            <consortium name="Pathogen Informatics"/>
        </authorList>
    </citation>
    <scope>NUCLEOTIDE SEQUENCE [LARGE SCALE GENOMIC DNA]</scope>
    <source>
        <strain evidence="1 2">NCTC13489</strain>
    </source>
</reference>
<evidence type="ECO:0000313" key="1">
    <source>
        <dbReference type="EMBL" id="VEI01183.1"/>
    </source>
</evidence>
<dbReference type="EMBL" id="LR134441">
    <property type="protein sequence ID" value="VEI01183.1"/>
    <property type="molecule type" value="Genomic_DNA"/>
</dbReference>
<dbReference type="Pfam" id="PF19515">
    <property type="entry name" value="DUF6048"/>
    <property type="match status" value="1"/>
</dbReference>
<proteinExistence type="predicted"/>
<organism evidence="1 2">
    <name type="scientific">Kaistella antarctica</name>
    <dbReference type="NCBI Taxonomy" id="266748"/>
    <lineage>
        <taxon>Bacteria</taxon>
        <taxon>Pseudomonadati</taxon>
        <taxon>Bacteroidota</taxon>
        <taxon>Flavobacteriia</taxon>
        <taxon>Flavobacteriales</taxon>
        <taxon>Weeksellaceae</taxon>
        <taxon>Chryseobacterium group</taxon>
        <taxon>Kaistella</taxon>
    </lineage>
</organism>
<dbReference type="InterPro" id="IPR046111">
    <property type="entry name" value="DUF6048"/>
</dbReference>
<evidence type="ECO:0000313" key="2">
    <source>
        <dbReference type="Proteomes" id="UP000270036"/>
    </source>
</evidence>
<dbReference type="AlphaFoldDB" id="A0A3S4UZY9"/>
<sequence length="223" mass="25068">MKSSMKAKRIFTFFFSFLLMLTFGQKKQDSLEVEWKYEPNFLVGFDVLNVGVAAFSDRQLFQGFVSSKVKGNWYATADAGFEKNIYEKNGYDAAASGPFLKLGALYMLANDLDNPMNGFFIGGKAAGSFYNQEYKAVPIRGFGGSDFSQAFEKSSQSSYWMELNIGGRVQFFDSPFFIEATIQPKYLVFTTTQDDIKPMIVPGFGKSSAKFNLGFSWNIAYSF</sequence>
<dbReference type="Proteomes" id="UP000270036">
    <property type="component" value="Chromosome"/>
</dbReference>
<protein>
    <recommendedName>
        <fullName evidence="3">Outer membrane protein beta-barrel domain-containing protein</fullName>
    </recommendedName>
</protein>
<dbReference type="STRING" id="266748.HY04_07890"/>
<gene>
    <name evidence="1" type="ORF">NCTC13489_02588</name>
</gene>
<accession>A0A3S4UZY9</accession>
<evidence type="ECO:0008006" key="3">
    <source>
        <dbReference type="Google" id="ProtNLM"/>
    </source>
</evidence>
<name>A0A3S4UZY9_9FLAO</name>